<accession>A0ACB9SK28</accession>
<evidence type="ECO:0000313" key="1">
    <source>
        <dbReference type="EMBL" id="KAI4455040.1"/>
    </source>
</evidence>
<keyword evidence="2" id="KW-1185">Reference proteome</keyword>
<gene>
    <name evidence="1" type="ORF">MML48_9g00009648</name>
</gene>
<sequence>MFKLRYIEAVLFCEFVRAIYVYNPGNPGEYSNLNSDRVTTDQNLEYGDKYKYPNVYPFGDVDKDYGIVNVSLVAEQNRVEDLRKKKKRINRIGFYNVQTGDEFFLNDFEVRPKFKTKQSNRHILGYEYDSNSYVPVQEITTTKKPNTSDNPRVGINIQQRPQQQTNNRRKNNKTKQTNNRRKPAVQNTKKQQNQNSNKRPTNNRNKNTNNRTNKRRPQRNNNGCRNPNIPLNNANKRRPSPSITTNKKNTVRPQNHRKPVKKQTNIRIKNNNRNGIRRKNSIQSRDSNNISDVIKKYISKLKSKDFDNSVERSARSLKGRQRSLLTMALNQIRNHSMNFANQFLSFFTVVQYPNYQCIADSDFNYYEGVCYQENQCLKLGGTPLGNCSSYDACCVFKSNCGESTTQNCTYLESPNYPKYFPDNEPSYDDDDDEEGETEAPFFDDYEIDNPLGGGEPTSTMIPTISSGDSSIGDEFFVETDSLADIPSMIGEDMTEASFIEDFDLTEDIDRYKEYQIERESRFQKENLAENFACTFKVFKSSDKVQEMKIEFIDLEVIEINFKIIYVDVSTLTGPLQISILSNDVYTKRYKLRNNLNYAICIRREIGYCSTTFTNVDEENIEYPFEIINQDNEEKFSISDTNTATDCPDDYIVINNMRICGRTFKPITGRYKQIRNRLITLFLRLQKKAQDRS</sequence>
<name>A0ACB9SK28_HOLOL</name>
<reference evidence="1" key="1">
    <citation type="submission" date="2022-04" db="EMBL/GenBank/DDBJ databases">
        <title>Chromosome-scale genome assembly of Holotrichia oblita Faldermann.</title>
        <authorList>
            <person name="Rongchong L."/>
        </authorList>
    </citation>
    <scope>NUCLEOTIDE SEQUENCE</scope>
    <source>
        <strain evidence="1">81SQS9</strain>
    </source>
</reference>
<proteinExistence type="predicted"/>
<dbReference type="Proteomes" id="UP001056778">
    <property type="component" value="Chromosome 9"/>
</dbReference>
<comment type="caution">
    <text evidence="1">The sequence shown here is derived from an EMBL/GenBank/DDBJ whole genome shotgun (WGS) entry which is preliminary data.</text>
</comment>
<organism evidence="1 2">
    <name type="scientific">Holotrichia oblita</name>
    <name type="common">Chafer beetle</name>
    <dbReference type="NCBI Taxonomy" id="644536"/>
    <lineage>
        <taxon>Eukaryota</taxon>
        <taxon>Metazoa</taxon>
        <taxon>Ecdysozoa</taxon>
        <taxon>Arthropoda</taxon>
        <taxon>Hexapoda</taxon>
        <taxon>Insecta</taxon>
        <taxon>Pterygota</taxon>
        <taxon>Neoptera</taxon>
        <taxon>Endopterygota</taxon>
        <taxon>Coleoptera</taxon>
        <taxon>Polyphaga</taxon>
        <taxon>Scarabaeiformia</taxon>
        <taxon>Scarabaeidae</taxon>
        <taxon>Melolonthinae</taxon>
        <taxon>Holotrichia</taxon>
    </lineage>
</organism>
<evidence type="ECO:0000313" key="2">
    <source>
        <dbReference type="Proteomes" id="UP001056778"/>
    </source>
</evidence>
<dbReference type="EMBL" id="CM043023">
    <property type="protein sequence ID" value="KAI4455040.1"/>
    <property type="molecule type" value="Genomic_DNA"/>
</dbReference>
<protein>
    <submittedName>
        <fullName evidence="1">Intraflagellar transport protein 122 family protein-related</fullName>
    </submittedName>
</protein>